<protein>
    <submittedName>
        <fullName evidence="2">Uncharacterized protein</fullName>
    </submittedName>
</protein>
<evidence type="ECO:0000313" key="2">
    <source>
        <dbReference type="EMBL" id="PVM75164.1"/>
    </source>
</evidence>
<keyword evidence="1" id="KW-0732">Signal</keyword>
<dbReference type="RefSeq" id="WP_116569121.1">
    <property type="nucleotide sequence ID" value="NZ_QDKP01000054.1"/>
</dbReference>
<dbReference type="AlphaFoldDB" id="A0A2T9J3M0"/>
<name>A0A2T9J3M0_9CAUL</name>
<reference evidence="2 3" key="1">
    <citation type="submission" date="2018-04" db="EMBL/GenBank/DDBJ databases">
        <title>The genome sequence of Caulobacter sp. 736.</title>
        <authorList>
            <person name="Gao J."/>
            <person name="Sun J."/>
        </authorList>
    </citation>
    <scope>NUCLEOTIDE SEQUENCE [LARGE SCALE GENOMIC DNA]</scope>
    <source>
        <strain evidence="2 3">736</strain>
    </source>
</reference>
<evidence type="ECO:0000313" key="3">
    <source>
        <dbReference type="Proteomes" id="UP000244913"/>
    </source>
</evidence>
<evidence type="ECO:0000256" key="1">
    <source>
        <dbReference type="SAM" id="SignalP"/>
    </source>
</evidence>
<proteinExistence type="predicted"/>
<dbReference type="Proteomes" id="UP000244913">
    <property type="component" value="Unassembled WGS sequence"/>
</dbReference>
<sequence>MPLNARLKPALIAFGVLLAMSIQPQAPAQAQASTPLSVFLAHVRPVDEASRSGLKTWTDVFARDIDIAVRNASTTSFATTRFELIRSEVSQPPTLPELRVMQHGTRSIYVANSLGAAGVNGATRVSSMVYLGDLKGDLQEPYIQIDQSVRTADYTAQKDALTVLTLYALANEAHRLGRTPASCRLLQRASTVARGIDLQRMRLNAVNEALAKSGRLRC</sequence>
<keyword evidence="3" id="KW-1185">Reference proteome</keyword>
<organism evidence="2 3">
    <name type="scientific">Caulobacter radicis</name>
    <dbReference type="NCBI Taxonomy" id="2172650"/>
    <lineage>
        <taxon>Bacteria</taxon>
        <taxon>Pseudomonadati</taxon>
        <taxon>Pseudomonadota</taxon>
        <taxon>Alphaproteobacteria</taxon>
        <taxon>Caulobacterales</taxon>
        <taxon>Caulobacteraceae</taxon>
        <taxon>Caulobacter</taxon>
    </lineage>
</organism>
<feature type="chain" id="PRO_5015401612" evidence="1">
    <location>
        <begin position="29"/>
        <end position="218"/>
    </location>
</feature>
<gene>
    <name evidence="2" type="ORF">DDF65_18575</name>
</gene>
<comment type="caution">
    <text evidence="2">The sequence shown here is derived from an EMBL/GenBank/DDBJ whole genome shotgun (WGS) entry which is preliminary data.</text>
</comment>
<accession>A0A2T9J3M0</accession>
<feature type="signal peptide" evidence="1">
    <location>
        <begin position="1"/>
        <end position="28"/>
    </location>
</feature>
<dbReference type="EMBL" id="QDKP01000054">
    <property type="protein sequence ID" value="PVM75164.1"/>
    <property type="molecule type" value="Genomic_DNA"/>
</dbReference>